<organism evidence="2 3">
    <name type="scientific">Stratiformator vulcanicus</name>
    <dbReference type="NCBI Taxonomy" id="2527980"/>
    <lineage>
        <taxon>Bacteria</taxon>
        <taxon>Pseudomonadati</taxon>
        <taxon>Planctomycetota</taxon>
        <taxon>Planctomycetia</taxon>
        <taxon>Planctomycetales</taxon>
        <taxon>Planctomycetaceae</taxon>
        <taxon>Stratiformator</taxon>
    </lineage>
</organism>
<dbReference type="PANTHER" id="PTHR34322">
    <property type="entry name" value="TRANSPOSASE, Y1_TNP DOMAIN-CONTAINING"/>
    <property type="match status" value="1"/>
</dbReference>
<dbReference type="GO" id="GO:0004803">
    <property type="term" value="F:transposase activity"/>
    <property type="evidence" value="ECO:0007669"/>
    <property type="project" value="InterPro"/>
</dbReference>
<dbReference type="NCBIfam" id="NF047646">
    <property type="entry name" value="REP_Tyr_transpos"/>
    <property type="match status" value="1"/>
</dbReference>
<dbReference type="SUPFAM" id="SSF143422">
    <property type="entry name" value="Transposase IS200-like"/>
    <property type="match status" value="1"/>
</dbReference>
<keyword evidence="3" id="KW-1185">Reference proteome</keyword>
<dbReference type="KEGG" id="svp:Pan189_27350"/>
<protein>
    <submittedName>
        <fullName evidence="2">Transposase IS200 like protein</fullName>
    </submittedName>
</protein>
<feature type="domain" description="Transposase IS200-like" evidence="1">
    <location>
        <begin position="9"/>
        <end position="143"/>
    </location>
</feature>
<sequence>MPRRRTFNEPGHAHELTFSCFRRLPLLSRDRTRLWLAESIDAARNRLKFHLWAYVFMPEHVHLIVKPLELDYDMGSIRTAIKSPISKRAIDWLEEHRPDWLSKLTVTKGGRIERRFWQKGPGYDRNITESTTLLKMIEYIHANPVRRGLVERPADWKWSSASELIEDQSGPLRVDRVPPDWLD</sequence>
<reference evidence="2 3" key="1">
    <citation type="submission" date="2019-02" db="EMBL/GenBank/DDBJ databases">
        <title>Deep-cultivation of Planctomycetes and their phenomic and genomic characterization uncovers novel biology.</title>
        <authorList>
            <person name="Wiegand S."/>
            <person name="Jogler M."/>
            <person name="Boedeker C."/>
            <person name="Pinto D."/>
            <person name="Vollmers J."/>
            <person name="Rivas-Marin E."/>
            <person name="Kohn T."/>
            <person name="Peeters S.H."/>
            <person name="Heuer A."/>
            <person name="Rast P."/>
            <person name="Oberbeckmann S."/>
            <person name="Bunk B."/>
            <person name="Jeske O."/>
            <person name="Meyerdierks A."/>
            <person name="Storesund J.E."/>
            <person name="Kallscheuer N."/>
            <person name="Luecker S."/>
            <person name="Lage O.M."/>
            <person name="Pohl T."/>
            <person name="Merkel B.J."/>
            <person name="Hornburger P."/>
            <person name="Mueller R.-W."/>
            <person name="Bruemmer F."/>
            <person name="Labrenz M."/>
            <person name="Spormann A.M."/>
            <person name="Op den Camp H."/>
            <person name="Overmann J."/>
            <person name="Amann R."/>
            <person name="Jetten M.S.M."/>
            <person name="Mascher T."/>
            <person name="Medema M.H."/>
            <person name="Devos D.P."/>
            <person name="Kaster A.-K."/>
            <person name="Ovreas L."/>
            <person name="Rohde M."/>
            <person name="Galperin M.Y."/>
            <person name="Jogler C."/>
        </authorList>
    </citation>
    <scope>NUCLEOTIDE SEQUENCE [LARGE SCALE GENOMIC DNA]</scope>
    <source>
        <strain evidence="2 3">Pan189</strain>
    </source>
</reference>
<evidence type="ECO:0000259" key="1">
    <source>
        <dbReference type="SMART" id="SM01321"/>
    </source>
</evidence>
<dbReference type="PANTHER" id="PTHR34322:SF2">
    <property type="entry name" value="TRANSPOSASE IS200-LIKE DOMAIN-CONTAINING PROTEIN"/>
    <property type="match status" value="1"/>
</dbReference>
<dbReference type="Gene3D" id="3.30.70.1290">
    <property type="entry name" value="Transposase IS200-like"/>
    <property type="match status" value="1"/>
</dbReference>
<dbReference type="EMBL" id="CP036268">
    <property type="protein sequence ID" value="QDT38344.1"/>
    <property type="molecule type" value="Genomic_DNA"/>
</dbReference>
<gene>
    <name evidence="2" type="ORF">Pan189_27350</name>
</gene>
<dbReference type="InterPro" id="IPR002686">
    <property type="entry name" value="Transposase_17"/>
</dbReference>
<dbReference type="InterPro" id="IPR036515">
    <property type="entry name" value="Transposase_17_sf"/>
</dbReference>
<dbReference type="GO" id="GO:0006313">
    <property type="term" value="P:DNA transposition"/>
    <property type="evidence" value="ECO:0007669"/>
    <property type="project" value="InterPro"/>
</dbReference>
<name>A0A517R3A5_9PLAN</name>
<dbReference type="OrthoDB" id="9794403at2"/>
<dbReference type="Proteomes" id="UP000317318">
    <property type="component" value="Chromosome"/>
</dbReference>
<dbReference type="AlphaFoldDB" id="A0A517R3A5"/>
<dbReference type="RefSeq" id="WP_145364465.1">
    <property type="nucleotide sequence ID" value="NZ_CP036268.1"/>
</dbReference>
<dbReference type="SMART" id="SM01321">
    <property type="entry name" value="Y1_Tnp"/>
    <property type="match status" value="1"/>
</dbReference>
<dbReference type="GO" id="GO:0003677">
    <property type="term" value="F:DNA binding"/>
    <property type="evidence" value="ECO:0007669"/>
    <property type="project" value="InterPro"/>
</dbReference>
<proteinExistence type="predicted"/>
<accession>A0A517R3A5</accession>
<evidence type="ECO:0000313" key="2">
    <source>
        <dbReference type="EMBL" id="QDT38344.1"/>
    </source>
</evidence>
<evidence type="ECO:0000313" key="3">
    <source>
        <dbReference type="Proteomes" id="UP000317318"/>
    </source>
</evidence>